<evidence type="ECO:0000256" key="1">
    <source>
        <dbReference type="ARBA" id="ARBA00000632"/>
    </source>
</evidence>
<gene>
    <name evidence="7" type="primary">rrrD</name>
    <name evidence="7" type="ORF">PsAD2_03042</name>
</gene>
<dbReference type="HAMAP" id="MF_04110">
    <property type="entry name" value="ENDOLYSIN_T4"/>
    <property type="match status" value="1"/>
</dbReference>
<evidence type="ECO:0000256" key="4">
    <source>
        <dbReference type="ARBA" id="ARBA00022801"/>
    </source>
</evidence>
<dbReference type="GO" id="GO:0009253">
    <property type="term" value="P:peptidoglycan catabolic process"/>
    <property type="evidence" value="ECO:0007669"/>
    <property type="project" value="InterPro"/>
</dbReference>
<dbReference type="PANTHER" id="PTHR38107">
    <property type="match status" value="1"/>
</dbReference>
<keyword evidence="3 6" id="KW-0081">Bacteriolytic enzyme</keyword>
<keyword evidence="5 6" id="KW-0326">Glycosidase</keyword>
<dbReference type="EC" id="3.2.1.17" evidence="6"/>
<keyword evidence="8" id="KW-1185">Reference proteome</keyword>
<reference evidence="7 8" key="1">
    <citation type="journal article" date="2016" name="Front. Microbiol.">
        <title>Comparative Genomic Analysis Reveals a Diverse Repertoire of Genes Involved in Prokaryote-Eukaryote Interactions within the Pseudovibrio Genus.</title>
        <authorList>
            <person name="Romano S."/>
            <person name="Fernandez-Guerra A."/>
            <person name="Reen F.J."/>
            <person name="Glockner F.O."/>
            <person name="Crowley S.P."/>
            <person name="O'Sullivan O."/>
            <person name="Cotter P.D."/>
            <person name="Adams C."/>
            <person name="Dobson A.D."/>
            <person name="O'Gara F."/>
        </authorList>
    </citation>
    <scope>NUCLEOTIDE SEQUENCE [LARGE SCALE GENOMIC DNA]</scope>
    <source>
        <strain evidence="7 8">Ad2</strain>
    </source>
</reference>
<dbReference type="RefSeq" id="WP_074882227.1">
    <property type="nucleotide sequence ID" value="NZ_FOFM01000010.1"/>
</dbReference>
<evidence type="ECO:0000256" key="6">
    <source>
        <dbReference type="RuleBase" id="RU003788"/>
    </source>
</evidence>
<comment type="caution">
    <text evidence="7">The sequence shown here is derived from an EMBL/GenBank/DDBJ whole genome shotgun (WGS) entry which is preliminary data.</text>
</comment>
<dbReference type="CDD" id="cd16900">
    <property type="entry name" value="endolysin_R21-like"/>
    <property type="match status" value="1"/>
</dbReference>
<keyword evidence="2 6" id="KW-0929">Antimicrobial</keyword>
<dbReference type="STRING" id="989403.SAMN05421798_11039"/>
<dbReference type="GO" id="GO:0042742">
    <property type="term" value="P:defense response to bacterium"/>
    <property type="evidence" value="ECO:0007669"/>
    <property type="project" value="UniProtKB-KW"/>
</dbReference>
<dbReference type="InterPro" id="IPR051018">
    <property type="entry name" value="Bacteriophage_GH24"/>
</dbReference>
<dbReference type="InterPro" id="IPR023347">
    <property type="entry name" value="Lysozyme_dom_sf"/>
</dbReference>
<dbReference type="EMBL" id="LMCB01000030">
    <property type="protein sequence ID" value="KZL17705.1"/>
    <property type="molecule type" value="Genomic_DNA"/>
</dbReference>
<dbReference type="GO" id="GO:0031640">
    <property type="term" value="P:killing of cells of another organism"/>
    <property type="evidence" value="ECO:0007669"/>
    <property type="project" value="UniProtKB-KW"/>
</dbReference>
<keyword evidence="4 6" id="KW-0378">Hydrolase</keyword>
<evidence type="ECO:0000313" key="7">
    <source>
        <dbReference type="EMBL" id="KZL17705.1"/>
    </source>
</evidence>
<name>A0A165XHJ0_9HYPH</name>
<evidence type="ECO:0000256" key="5">
    <source>
        <dbReference type="ARBA" id="ARBA00023295"/>
    </source>
</evidence>
<organism evidence="7 8">
    <name type="scientific">Pseudovibrio axinellae</name>
    <dbReference type="NCBI Taxonomy" id="989403"/>
    <lineage>
        <taxon>Bacteria</taxon>
        <taxon>Pseudomonadati</taxon>
        <taxon>Pseudomonadota</taxon>
        <taxon>Alphaproteobacteria</taxon>
        <taxon>Hyphomicrobiales</taxon>
        <taxon>Stappiaceae</taxon>
        <taxon>Pseudovibrio</taxon>
    </lineage>
</organism>
<accession>A0A165XHJ0</accession>
<dbReference type="GO" id="GO:0016998">
    <property type="term" value="P:cell wall macromolecule catabolic process"/>
    <property type="evidence" value="ECO:0007669"/>
    <property type="project" value="InterPro"/>
</dbReference>
<dbReference type="GO" id="GO:0003796">
    <property type="term" value="F:lysozyme activity"/>
    <property type="evidence" value="ECO:0007669"/>
    <property type="project" value="UniProtKB-EC"/>
</dbReference>
<dbReference type="Gene3D" id="1.10.530.40">
    <property type="match status" value="1"/>
</dbReference>
<dbReference type="PANTHER" id="PTHR38107:SF3">
    <property type="entry name" value="LYSOZYME RRRD-RELATED"/>
    <property type="match status" value="1"/>
</dbReference>
<dbReference type="InterPro" id="IPR034690">
    <property type="entry name" value="Endolysin_T4_type"/>
</dbReference>
<evidence type="ECO:0000256" key="2">
    <source>
        <dbReference type="ARBA" id="ARBA00022529"/>
    </source>
</evidence>
<protein>
    <recommendedName>
        <fullName evidence="6">Lysozyme</fullName>
        <ecNumber evidence="6">3.2.1.17</ecNumber>
    </recommendedName>
</protein>
<dbReference type="Proteomes" id="UP000076577">
    <property type="component" value="Unassembled WGS sequence"/>
</dbReference>
<proteinExistence type="inferred from homology"/>
<dbReference type="InterPro" id="IPR002196">
    <property type="entry name" value="Glyco_hydro_24"/>
</dbReference>
<dbReference type="SUPFAM" id="SSF53955">
    <property type="entry name" value="Lysozyme-like"/>
    <property type="match status" value="1"/>
</dbReference>
<sequence length="154" mass="16725">MGNKTRLTGALALLACGFVGVWEGLRTEAYTDIVGVETVCYGETKGVRLGDSYSKSECDAMLLEGLKRHETDMRRCLKEPDKIPAKSYVALVSLTYNIGSGAFCRSTAAKRLNKGDLAGACEAATWYNRAGGKKVKGLVNRRSAEYKLCMEGLK</sequence>
<comment type="similarity">
    <text evidence="6">Belongs to the glycosyl hydrolase 24 family.</text>
</comment>
<dbReference type="InterPro" id="IPR023346">
    <property type="entry name" value="Lysozyme-like_dom_sf"/>
</dbReference>
<dbReference type="PATRIC" id="fig|989403.3.peg.3258"/>
<dbReference type="AlphaFoldDB" id="A0A165XHJ0"/>
<evidence type="ECO:0000313" key="8">
    <source>
        <dbReference type="Proteomes" id="UP000076577"/>
    </source>
</evidence>
<dbReference type="Pfam" id="PF00959">
    <property type="entry name" value="Phage_lysozyme"/>
    <property type="match status" value="1"/>
</dbReference>
<evidence type="ECO:0000256" key="3">
    <source>
        <dbReference type="ARBA" id="ARBA00022638"/>
    </source>
</evidence>
<comment type="catalytic activity">
    <reaction evidence="1 6">
        <text>Hydrolysis of (1-&gt;4)-beta-linkages between N-acetylmuramic acid and N-acetyl-D-glucosamine residues in a peptidoglycan and between N-acetyl-D-glucosamine residues in chitodextrins.</text>
        <dbReference type="EC" id="3.2.1.17"/>
    </reaction>
</comment>